<keyword evidence="5" id="KW-1185">Reference proteome</keyword>
<name>A0ABD5V3F4_9EURY</name>
<proteinExistence type="predicted"/>
<accession>A0ABD5V3F4</accession>
<sequence length="209" mass="22852">MQSTQGDLVWFLPWWLVIGILVGLVIGVFIAAVFAVGFRLFPDERREPTAGGENRKRSEIRSYLRTIGEEFVENREVAGGPVEFYLPDRDVAITFDARAFFRIDATDTHAVLVEHEMPGVHLGRRLPFETPTLSSGSGTDDATMAAFAVLGLPPGADEAEIKAAYREKVKHVHPDQGGDRESFERVRNAYATARTHAGGEGAEAVPASA</sequence>
<dbReference type="PROSITE" id="PS50076">
    <property type="entry name" value="DNAJ_2"/>
    <property type="match status" value="1"/>
</dbReference>
<dbReference type="Proteomes" id="UP001596312">
    <property type="component" value="Unassembled WGS sequence"/>
</dbReference>
<feature type="region of interest" description="Disordered" evidence="1">
    <location>
        <begin position="189"/>
        <end position="209"/>
    </location>
</feature>
<evidence type="ECO:0000256" key="1">
    <source>
        <dbReference type="SAM" id="MobiDB-lite"/>
    </source>
</evidence>
<dbReference type="RefSeq" id="WP_340604617.1">
    <property type="nucleotide sequence ID" value="NZ_JBBMXV010000004.1"/>
</dbReference>
<dbReference type="AlphaFoldDB" id="A0ABD5V3F4"/>
<evidence type="ECO:0000313" key="5">
    <source>
        <dbReference type="Proteomes" id="UP001596312"/>
    </source>
</evidence>
<feature type="transmembrane region" description="Helical" evidence="2">
    <location>
        <begin position="12"/>
        <end position="38"/>
    </location>
</feature>
<comment type="caution">
    <text evidence="4">The sequence shown here is derived from an EMBL/GenBank/DDBJ whole genome shotgun (WGS) entry which is preliminary data.</text>
</comment>
<evidence type="ECO:0000256" key="2">
    <source>
        <dbReference type="SAM" id="Phobius"/>
    </source>
</evidence>
<evidence type="ECO:0000259" key="3">
    <source>
        <dbReference type="PROSITE" id="PS50076"/>
    </source>
</evidence>
<protein>
    <submittedName>
        <fullName evidence="4">J domain-containing protein</fullName>
    </submittedName>
</protein>
<dbReference type="Gene3D" id="1.10.287.110">
    <property type="entry name" value="DnaJ domain"/>
    <property type="match status" value="1"/>
</dbReference>
<dbReference type="SMART" id="SM00271">
    <property type="entry name" value="DnaJ"/>
    <property type="match status" value="1"/>
</dbReference>
<evidence type="ECO:0000313" key="4">
    <source>
        <dbReference type="EMBL" id="MFC6906068.1"/>
    </source>
</evidence>
<dbReference type="InterPro" id="IPR001623">
    <property type="entry name" value="DnaJ_domain"/>
</dbReference>
<dbReference type="EMBL" id="JBHSXQ010000004">
    <property type="protein sequence ID" value="MFC6906068.1"/>
    <property type="molecule type" value="Genomic_DNA"/>
</dbReference>
<dbReference type="InterPro" id="IPR036869">
    <property type="entry name" value="J_dom_sf"/>
</dbReference>
<dbReference type="CDD" id="cd06257">
    <property type="entry name" value="DnaJ"/>
    <property type="match status" value="1"/>
</dbReference>
<gene>
    <name evidence="4" type="ORF">ACFQGH_12790</name>
</gene>
<keyword evidence="2" id="KW-0472">Membrane</keyword>
<dbReference type="SUPFAM" id="SSF46565">
    <property type="entry name" value="Chaperone J-domain"/>
    <property type="match status" value="1"/>
</dbReference>
<keyword evidence="2" id="KW-1133">Transmembrane helix</keyword>
<organism evidence="4 5">
    <name type="scientific">Halalkalicoccus tibetensis</name>
    <dbReference type="NCBI Taxonomy" id="175632"/>
    <lineage>
        <taxon>Archaea</taxon>
        <taxon>Methanobacteriati</taxon>
        <taxon>Methanobacteriota</taxon>
        <taxon>Stenosarchaea group</taxon>
        <taxon>Halobacteria</taxon>
        <taxon>Halobacteriales</taxon>
        <taxon>Halococcaceae</taxon>
        <taxon>Halalkalicoccus</taxon>
    </lineage>
</organism>
<feature type="domain" description="J" evidence="3">
    <location>
        <begin position="145"/>
        <end position="198"/>
    </location>
</feature>
<dbReference type="Pfam" id="PF00226">
    <property type="entry name" value="DnaJ"/>
    <property type="match status" value="1"/>
</dbReference>
<keyword evidence="2" id="KW-0812">Transmembrane</keyword>
<reference evidence="4 5" key="1">
    <citation type="journal article" date="2019" name="Int. J. Syst. Evol. Microbiol.">
        <title>The Global Catalogue of Microorganisms (GCM) 10K type strain sequencing project: providing services to taxonomists for standard genome sequencing and annotation.</title>
        <authorList>
            <consortium name="The Broad Institute Genomics Platform"/>
            <consortium name="The Broad Institute Genome Sequencing Center for Infectious Disease"/>
            <person name="Wu L."/>
            <person name="Ma J."/>
        </authorList>
    </citation>
    <scope>NUCLEOTIDE SEQUENCE [LARGE SCALE GENOMIC DNA]</scope>
    <source>
        <strain evidence="4 5">CGMCC 1.3240</strain>
    </source>
</reference>